<evidence type="ECO:0000256" key="1">
    <source>
        <dbReference type="SAM" id="Phobius"/>
    </source>
</evidence>
<dbReference type="EMBL" id="JBHULG010000006">
    <property type="protein sequence ID" value="MFD2545756.1"/>
    <property type="molecule type" value="Genomic_DNA"/>
</dbReference>
<feature type="domain" description="VanZ-like" evidence="2">
    <location>
        <begin position="42"/>
        <end position="126"/>
    </location>
</feature>
<keyword evidence="4" id="KW-1185">Reference proteome</keyword>
<protein>
    <submittedName>
        <fullName evidence="3">VanZ family protein</fullName>
    </submittedName>
</protein>
<feature type="transmembrane region" description="Helical" evidence="1">
    <location>
        <begin position="21"/>
        <end position="38"/>
    </location>
</feature>
<keyword evidence="1" id="KW-0812">Transmembrane</keyword>
<dbReference type="InterPro" id="IPR006976">
    <property type="entry name" value="VanZ-like"/>
</dbReference>
<evidence type="ECO:0000259" key="2">
    <source>
        <dbReference type="Pfam" id="PF04892"/>
    </source>
</evidence>
<keyword evidence="1" id="KW-0472">Membrane</keyword>
<evidence type="ECO:0000313" key="4">
    <source>
        <dbReference type="Proteomes" id="UP001597394"/>
    </source>
</evidence>
<sequence length="133" mass="15538">MLQNYLQQNNIKNHLDKISKTFSKILPIYWAFLTFMLLKPGVENQEYPFMFEGIDKVLHLSIFTMLGFCFMATFPKIKFMSFIQIMLIYALLTEILQDEMGLGRSLEGLDLVADTIGVLIGYFIFVRVKRMSF</sequence>
<organism evidence="3 4">
    <name type="scientific">Kaistella montana</name>
    <dbReference type="NCBI Taxonomy" id="1849733"/>
    <lineage>
        <taxon>Bacteria</taxon>
        <taxon>Pseudomonadati</taxon>
        <taxon>Bacteroidota</taxon>
        <taxon>Flavobacteriia</taxon>
        <taxon>Flavobacteriales</taxon>
        <taxon>Weeksellaceae</taxon>
        <taxon>Chryseobacterium group</taxon>
        <taxon>Kaistella</taxon>
    </lineage>
</organism>
<feature type="transmembrane region" description="Helical" evidence="1">
    <location>
        <begin position="79"/>
        <end position="96"/>
    </location>
</feature>
<dbReference type="NCBIfam" id="NF037970">
    <property type="entry name" value="vanZ_1"/>
    <property type="match status" value="1"/>
</dbReference>
<gene>
    <name evidence="3" type="ORF">ACFSO8_09840</name>
</gene>
<feature type="transmembrane region" description="Helical" evidence="1">
    <location>
        <begin position="58"/>
        <end position="74"/>
    </location>
</feature>
<reference evidence="4" key="1">
    <citation type="journal article" date="2019" name="Int. J. Syst. Evol. Microbiol.">
        <title>The Global Catalogue of Microorganisms (GCM) 10K type strain sequencing project: providing services to taxonomists for standard genome sequencing and annotation.</title>
        <authorList>
            <consortium name="The Broad Institute Genomics Platform"/>
            <consortium name="The Broad Institute Genome Sequencing Center for Infectious Disease"/>
            <person name="Wu L."/>
            <person name="Ma J."/>
        </authorList>
    </citation>
    <scope>NUCLEOTIDE SEQUENCE [LARGE SCALE GENOMIC DNA]</scope>
    <source>
        <strain evidence="4">KCTC 52204</strain>
    </source>
</reference>
<accession>A0ABW5KA00</accession>
<dbReference type="Proteomes" id="UP001597394">
    <property type="component" value="Unassembled WGS sequence"/>
</dbReference>
<proteinExistence type="predicted"/>
<evidence type="ECO:0000313" key="3">
    <source>
        <dbReference type="EMBL" id="MFD2545756.1"/>
    </source>
</evidence>
<name>A0ABW5KA00_9FLAO</name>
<dbReference type="Pfam" id="PF04892">
    <property type="entry name" value="VanZ"/>
    <property type="match status" value="1"/>
</dbReference>
<feature type="transmembrane region" description="Helical" evidence="1">
    <location>
        <begin position="108"/>
        <end position="128"/>
    </location>
</feature>
<dbReference type="RefSeq" id="WP_255931095.1">
    <property type="nucleotide sequence ID" value="NZ_JBHULG010000006.1"/>
</dbReference>
<keyword evidence="1" id="KW-1133">Transmembrane helix</keyword>
<comment type="caution">
    <text evidence="3">The sequence shown here is derived from an EMBL/GenBank/DDBJ whole genome shotgun (WGS) entry which is preliminary data.</text>
</comment>